<dbReference type="PRINTS" id="PR00111">
    <property type="entry name" value="ABHYDROLASE"/>
</dbReference>
<dbReference type="PANTHER" id="PTHR43689">
    <property type="entry name" value="HYDROLASE"/>
    <property type="match status" value="1"/>
</dbReference>
<evidence type="ECO:0000313" key="2">
    <source>
        <dbReference type="EMBL" id="CTQ48048.1"/>
    </source>
</evidence>
<protein>
    <submittedName>
        <fullName evidence="2">2-hydroxymuconate semialdehyde hydrolase</fullName>
        <ecNumber evidence="2">3.7.1.9</ecNumber>
    </submittedName>
</protein>
<dbReference type="InterPro" id="IPR017497">
    <property type="entry name" value="BchO"/>
</dbReference>
<dbReference type="GO" id="GO:0018775">
    <property type="term" value="F:2-hydroxymuconate-semialdehyde hydrolase activity"/>
    <property type="evidence" value="ECO:0007669"/>
    <property type="project" value="UniProtKB-EC"/>
</dbReference>
<name>A0A0M6YCH0_9RHOB</name>
<dbReference type="SUPFAM" id="SSF53474">
    <property type="entry name" value="alpha/beta-Hydrolases"/>
    <property type="match status" value="1"/>
</dbReference>
<dbReference type="STRING" id="420998.JDO7802_00042"/>
<feature type="domain" description="AB hydrolase-1" evidence="1">
    <location>
        <begin position="36"/>
        <end position="267"/>
    </location>
</feature>
<dbReference type="InterPro" id="IPR029058">
    <property type="entry name" value="AB_hydrolase_fold"/>
</dbReference>
<dbReference type="RefSeq" id="WP_055081695.1">
    <property type="nucleotide sequence ID" value="NZ_CXSU01000001.1"/>
</dbReference>
<organism evidence="2 3">
    <name type="scientific">Jannaschia donghaensis</name>
    <dbReference type="NCBI Taxonomy" id="420998"/>
    <lineage>
        <taxon>Bacteria</taxon>
        <taxon>Pseudomonadati</taxon>
        <taxon>Pseudomonadota</taxon>
        <taxon>Alphaproteobacteria</taxon>
        <taxon>Rhodobacterales</taxon>
        <taxon>Roseobacteraceae</taxon>
        <taxon>Jannaschia</taxon>
    </lineage>
</organism>
<reference evidence="2 3" key="1">
    <citation type="submission" date="2015-07" db="EMBL/GenBank/DDBJ databases">
        <authorList>
            <person name="Noorani M."/>
        </authorList>
    </citation>
    <scope>NUCLEOTIDE SEQUENCE [LARGE SCALE GENOMIC DNA]</scope>
    <source>
        <strain evidence="2 3">CECT 7802</strain>
    </source>
</reference>
<keyword evidence="2" id="KW-0378">Hydrolase</keyword>
<dbReference type="PANTHER" id="PTHR43689:SF8">
    <property type="entry name" value="ALPHA_BETA-HYDROLASES SUPERFAMILY PROTEIN"/>
    <property type="match status" value="1"/>
</dbReference>
<dbReference type="OrthoDB" id="9804723at2"/>
<gene>
    <name evidence="2" type="primary">xylF_1</name>
    <name evidence="2" type="ORF">JDO7802_00042</name>
</gene>
<dbReference type="Gene3D" id="3.40.50.1820">
    <property type="entry name" value="alpha/beta hydrolase"/>
    <property type="match status" value="1"/>
</dbReference>
<keyword evidence="3" id="KW-1185">Reference proteome</keyword>
<evidence type="ECO:0000259" key="1">
    <source>
        <dbReference type="Pfam" id="PF00561"/>
    </source>
</evidence>
<dbReference type="Pfam" id="PF00561">
    <property type="entry name" value="Abhydrolase_1"/>
    <property type="match status" value="1"/>
</dbReference>
<proteinExistence type="predicted"/>
<dbReference type="InterPro" id="IPR000073">
    <property type="entry name" value="AB_hydrolase_1"/>
</dbReference>
<evidence type="ECO:0000313" key="3">
    <source>
        <dbReference type="Proteomes" id="UP000049222"/>
    </source>
</evidence>
<dbReference type="AlphaFoldDB" id="A0A0M6YCH0"/>
<dbReference type="EMBL" id="CXSU01000001">
    <property type="protein sequence ID" value="CTQ48048.1"/>
    <property type="molecule type" value="Genomic_DNA"/>
</dbReference>
<dbReference type="Proteomes" id="UP000049222">
    <property type="component" value="Unassembled WGS sequence"/>
</dbReference>
<dbReference type="NCBIfam" id="TIGR03056">
    <property type="entry name" value="bchO_mg_che_rel"/>
    <property type="match status" value="1"/>
</dbReference>
<accession>A0A0M6YCH0</accession>
<dbReference type="EC" id="3.7.1.9" evidence="2"/>
<sequence length="293" mass="31158">MTRVPPDWPFAHLSRAVRAGPHDWHVQEDGDGPLALLIHGAGGGTQSFRHLFPLLTTTHRVAMFDLPGQGFTRAGAQRRFGLDPMAEDIAALMDAEGWTPDVIIGHSAGAALALRLAEMGRCDRVVGINAAISNFSGVAGVLFPLMAKALAAMPFVADIFTANASRPGSVERLIAGTGSNLTAPDLDFYRRLVSTRGHVSGTLSMMAQWQLDGLLSRLPSVQADVLFVTGSDDKAVPPKVSAGMAAKMPNARHVPLEGLGHLAHEEDAVRVLATLRPFLWPTADDRSVADQPA</sequence>